<sequence length="103" mass="11636">MKDLALLNNDRLLCTSQKLPLDSFEHIAPWIGVNESQLRTEYMQLKNNINQLMNGIKPSSELDALNSNMGIDNNHGISSSTEEEISDNETIIEKDNASQLKYQ</sequence>
<organism evidence="2 3">
    <name type="scientific">Macrosiphum euphorbiae</name>
    <name type="common">potato aphid</name>
    <dbReference type="NCBI Taxonomy" id="13131"/>
    <lineage>
        <taxon>Eukaryota</taxon>
        <taxon>Metazoa</taxon>
        <taxon>Ecdysozoa</taxon>
        <taxon>Arthropoda</taxon>
        <taxon>Hexapoda</taxon>
        <taxon>Insecta</taxon>
        <taxon>Pterygota</taxon>
        <taxon>Neoptera</taxon>
        <taxon>Paraneoptera</taxon>
        <taxon>Hemiptera</taxon>
        <taxon>Sternorrhyncha</taxon>
        <taxon>Aphidomorpha</taxon>
        <taxon>Aphidoidea</taxon>
        <taxon>Aphididae</taxon>
        <taxon>Macrosiphini</taxon>
        <taxon>Macrosiphum</taxon>
    </lineage>
</organism>
<protein>
    <submittedName>
        <fullName evidence="2">Uncharacterized protein</fullName>
    </submittedName>
</protein>
<name>A0AAV0WFH3_9HEMI</name>
<dbReference type="EMBL" id="CARXXK010000002">
    <property type="protein sequence ID" value="CAI6354422.1"/>
    <property type="molecule type" value="Genomic_DNA"/>
</dbReference>
<evidence type="ECO:0000313" key="3">
    <source>
        <dbReference type="Proteomes" id="UP001160148"/>
    </source>
</evidence>
<evidence type="ECO:0000256" key="1">
    <source>
        <dbReference type="SAM" id="MobiDB-lite"/>
    </source>
</evidence>
<accession>A0AAV0WFH3</accession>
<gene>
    <name evidence="2" type="ORF">MEUPH1_LOCUS10427</name>
</gene>
<dbReference type="AlphaFoldDB" id="A0AAV0WFH3"/>
<keyword evidence="3" id="KW-1185">Reference proteome</keyword>
<comment type="caution">
    <text evidence="2">The sequence shown here is derived from an EMBL/GenBank/DDBJ whole genome shotgun (WGS) entry which is preliminary data.</text>
</comment>
<evidence type="ECO:0000313" key="2">
    <source>
        <dbReference type="EMBL" id="CAI6354422.1"/>
    </source>
</evidence>
<dbReference type="Proteomes" id="UP001160148">
    <property type="component" value="Unassembled WGS sequence"/>
</dbReference>
<feature type="region of interest" description="Disordered" evidence="1">
    <location>
        <begin position="73"/>
        <end position="103"/>
    </location>
</feature>
<proteinExistence type="predicted"/>
<reference evidence="2 3" key="1">
    <citation type="submission" date="2023-01" db="EMBL/GenBank/DDBJ databases">
        <authorList>
            <person name="Whitehead M."/>
        </authorList>
    </citation>
    <scope>NUCLEOTIDE SEQUENCE [LARGE SCALE GENOMIC DNA]</scope>
</reference>